<feature type="region of interest" description="Disordered" evidence="1">
    <location>
        <begin position="80"/>
        <end position="104"/>
    </location>
</feature>
<evidence type="ECO:0008006" key="4">
    <source>
        <dbReference type="Google" id="ProtNLM"/>
    </source>
</evidence>
<sequence>MCSWGRAGRKWELDGSNDGYWSDPPLLLANYGHGGSGWTLAVGCAWTCVTIVEKILHEDPRLRPQTKGPEYLQLQFEKGRFKGSRRQETLTEQSPAKAGTKGNR</sequence>
<name>A0AAN6X600_9PEZI</name>
<evidence type="ECO:0000256" key="1">
    <source>
        <dbReference type="SAM" id="MobiDB-lite"/>
    </source>
</evidence>
<comment type="caution">
    <text evidence="2">The sequence shown here is derived from an EMBL/GenBank/DDBJ whole genome shotgun (WGS) entry which is preliminary data.</text>
</comment>
<dbReference type="Proteomes" id="UP001303160">
    <property type="component" value="Unassembled WGS sequence"/>
</dbReference>
<organism evidence="2 3">
    <name type="scientific">Triangularia verruculosa</name>
    <dbReference type="NCBI Taxonomy" id="2587418"/>
    <lineage>
        <taxon>Eukaryota</taxon>
        <taxon>Fungi</taxon>
        <taxon>Dikarya</taxon>
        <taxon>Ascomycota</taxon>
        <taxon>Pezizomycotina</taxon>
        <taxon>Sordariomycetes</taxon>
        <taxon>Sordariomycetidae</taxon>
        <taxon>Sordariales</taxon>
        <taxon>Podosporaceae</taxon>
        <taxon>Triangularia</taxon>
    </lineage>
</organism>
<reference evidence="2" key="2">
    <citation type="submission" date="2023-05" db="EMBL/GenBank/DDBJ databases">
        <authorList>
            <consortium name="Lawrence Berkeley National Laboratory"/>
            <person name="Steindorff A."/>
            <person name="Hensen N."/>
            <person name="Bonometti L."/>
            <person name="Westerberg I."/>
            <person name="Brannstrom I.O."/>
            <person name="Guillou S."/>
            <person name="Cros-Aarteil S."/>
            <person name="Calhoun S."/>
            <person name="Haridas S."/>
            <person name="Kuo A."/>
            <person name="Mondo S."/>
            <person name="Pangilinan J."/>
            <person name="Riley R."/>
            <person name="Labutti K."/>
            <person name="Andreopoulos B."/>
            <person name="Lipzen A."/>
            <person name="Chen C."/>
            <person name="Yanf M."/>
            <person name="Daum C."/>
            <person name="Ng V."/>
            <person name="Clum A."/>
            <person name="Ohm R."/>
            <person name="Martin F."/>
            <person name="Silar P."/>
            <person name="Natvig D."/>
            <person name="Lalanne C."/>
            <person name="Gautier V."/>
            <person name="Ament-Velasquez S.L."/>
            <person name="Kruys A."/>
            <person name="Hutchinson M.I."/>
            <person name="Powell A.J."/>
            <person name="Barry K."/>
            <person name="Miller A.N."/>
            <person name="Grigoriev I.V."/>
            <person name="Debuchy R."/>
            <person name="Gladieux P."/>
            <person name="Thoren M.H."/>
            <person name="Johannesson H."/>
        </authorList>
    </citation>
    <scope>NUCLEOTIDE SEQUENCE</scope>
    <source>
        <strain evidence="2">CBS 315.58</strain>
    </source>
</reference>
<accession>A0AAN6X600</accession>
<protein>
    <recommendedName>
        <fullName evidence="4">FAD dependent oxidoreductase domain-containing protein</fullName>
    </recommendedName>
</protein>
<evidence type="ECO:0000313" key="2">
    <source>
        <dbReference type="EMBL" id="KAK4194038.1"/>
    </source>
</evidence>
<reference evidence="2" key="1">
    <citation type="journal article" date="2023" name="Mol. Phylogenet. Evol.">
        <title>Genome-scale phylogeny and comparative genomics of the fungal order Sordariales.</title>
        <authorList>
            <person name="Hensen N."/>
            <person name="Bonometti L."/>
            <person name="Westerberg I."/>
            <person name="Brannstrom I.O."/>
            <person name="Guillou S."/>
            <person name="Cros-Aarteil S."/>
            <person name="Calhoun S."/>
            <person name="Haridas S."/>
            <person name="Kuo A."/>
            <person name="Mondo S."/>
            <person name="Pangilinan J."/>
            <person name="Riley R."/>
            <person name="LaButti K."/>
            <person name="Andreopoulos B."/>
            <person name="Lipzen A."/>
            <person name="Chen C."/>
            <person name="Yan M."/>
            <person name="Daum C."/>
            <person name="Ng V."/>
            <person name="Clum A."/>
            <person name="Steindorff A."/>
            <person name="Ohm R.A."/>
            <person name="Martin F."/>
            <person name="Silar P."/>
            <person name="Natvig D.O."/>
            <person name="Lalanne C."/>
            <person name="Gautier V."/>
            <person name="Ament-Velasquez S.L."/>
            <person name="Kruys A."/>
            <person name="Hutchinson M.I."/>
            <person name="Powell A.J."/>
            <person name="Barry K."/>
            <person name="Miller A.N."/>
            <person name="Grigoriev I.V."/>
            <person name="Debuchy R."/>
            <person name="Gladieux P."/>
            <person name="Hiltunen Thoren M."/>
            <person name="Johannesson H."/>
        </authorList>
    </citation>
    <scope>NUCLEOTIDE SEQUENCE</scope>
    <source>
        <strain evidence="2">CBS 315.58</strain>
    </source>
</reference>
<dbReference type="Gene3D" id="3.40.50.720">
    <property type="entry name" value="NAD(P)-binding Rossmann-like Domain"/>
    <property type="match status" value="1"/>
</dbReference>
<dbReference type="AlphaFoldDB" id="A0AAN6X600"/>
<keyword evidence="3" id="KW-1185">Reference proteome</keyword>
<evidence type="ECO:0000313" key="3">
    <source>
        <dbReference type="Proteomes" id="UP001303160"/>
    </source>
</evidence>
<gene>
    <name evidence="2" type="ORF">QBC40DRAFT_302471</name>
</gene>
<proteinExistence type="predicted"/>
<dbReference type="EMBL" id="MU864126">
    <property type="protein sequence ID" value="KAK4194038.1"/>
    <property type="molecule type" value="Genomic_DNA"/>
</dbReference>
<feature type="compositionally biased region" description="Basic and acidic residues" evidence="1">
    <location>
        <begin position="80"/>
        <end position="89"/>
    </location>
</feature>